<gene>
    <name evidence="3" type="primary">paaD</name>
    <name evidence="3" type="ORF">ACFFJK_20550</name>
</gene>
<keyword evidence="4" id="KW-1185">Reference proteome</keyword>
<feature type="domain" description="MIP18 family-like" evidence="1">
    <location>
        <begin position="9"/>
        <end position="71"/>
    </location>
</feature>
<comment type="caution">
    <text evidence="3">The sequence shown here is derived from an EMBL/GenBank/DDBJ whole genome shotgun (WGS) entry which is preliminary data.</text>
</comment>
<protein>
    <submittedName>
        <fullName evidence="3">1,2-phenylacetyl-CoA epoxidase subunit PaaD</fullName>
    </submittedName>
</protein>
<dbReference type="InterPro" id="IPR034904">
    <property type="entry name" value="FSCA_dom_sf"/>
</dbReference>
<dbReference type="PANTHER" id="PTHR42831:SF3">
    <property type="entry name" value="1,2-PHENYLACETYL-COA EPOXIDASE, SUBUNIT D-RELATED"/>
    <property type="match status" value="1"/>
</dbReference>
<feature type="domain" description="PaaD zinc beta ribbon" evidence="2">
    <location>
        <begin position="124"/>
        <end position="168"/>
    </location>
</feature>
<dbReference type="InterPro" id="IPR052339">
    <property type="entry name" value="Fe-S_Maturation_MIP18"/>
</dbReference>
<evidence type="ECO:0000259" key="1">
    <source>
        <dbReference type="Pfam" id="PF01883"/>
    </source>
</evidence>
<reference evidence="3 4" key="1">
    <citation type="submission" date="2024-09" db="EMBL/GenBank/DDBJ databases">
        <authorList>
            <person name="Sun Q."/>
            <person name="Mori K."/>
        </authorList>
    </citation>
    <scope>NUCLEOTIDE SEQUENCE [LARGE SCALE GENOMIC DNA]</scope>
    <source>
        <strain evidence="3 4">CCM 7792</strain>
    </source>
</reference>
<dbReference type="EMBL" id="JBHLWP010000022">
    <property type="protein sequence ID" value="MFC0254288.1"/>
    <property type="molecule type" value="Genomic_DNA"/>
</dbReference>
<dbReference type="PANTHER" id="PTHR42831">
    <property type="entry name" value="FE-S PROTEIN MATURATION AUXILIARY FACTOR YITW"/>
    <property type="match status" value="1"/>
</dbReference>
<dbReference type="InterPro" id="IPR011883">
    <property type="entry name" value="PaaD-like"/>
</dbReference>
<dbReference type="SUPFAM" id="SSF117916">
    <property type="entry name" value="Fe-S cluster assembly (FSCA) domain-like"/>
    <property type="match status" value="1"/>
</dbReference>
<dbReference type="InterPro" id="IPR002744">
    <property type="entry name" value="MIP18-like"/>
</dbReference>
<proteinExistence type="predicted"/>
<dbReference type="RefSeq" id="WP_379681550.1">
    <property type="nucleotide sequence ID" value="NZ_JBHLWP010000022.1"/>
</dbReference>
<dbReference type="Proteomes" id="UP001589773">
    <property type="component" value="Unassembled WGS sequence"/>
</dbReference>
<dbReference type="InterPro" id="IPR056572">
    <property type="entry name" value="Zn_ribbon_PaaD"/>
</dbReference>
<dbReference type="Pfam" id="PF01883">
    <property type="entry name" value="FeS_assembly_P"/>
    <property type="match status" value="1"/>
</dbReference>
<evidence type="ECO:0000313" key="4">
    <source>
        <dbReference type="Proteomes" id="UP001589773"/>
    </source>
</evidence>
<dbReference type="Pfam" id="PF23451">
    <property type="entry name" value="Zn_ribbon_PaaD"/>
    <property type="match status" value="1"/>
</dbReference>
<organism evidence="3 4">
    <name type="scientific">Massilia consociata</name>
    <dbReference type="NCBI Taxonomy" id="760117"/>
    <lineage>
        <taxon>Bacteria</taxon>
        <taxon>Pseudomonadati</taxon>
        <taxon>Pseudomonadota</taxon>
        <taxon>Betaproteobacteria</taxon>
        <taxon>Burkholderiales</taxon>
        <taxon>Oxalobacteraceae</taxon>
        <taxon>Telluria group</taxon>
        <taxon>Massilia</taxon>
    </lineage>
</organism>
<dbReference type="Gene3D" id="3.30.300.130">
    <property type="entry name" value="Fe-S cluster assembly (FSCA)"/>
    <property type="match status" value="1"/>
</dbReference>
<sequence>MNALGVSLEQVWDWLGEVADPEIPVISVVDLGIVRDVVFEDDTCVVTITPTYSGCPAMQVIADAVKEALGAKGLENVRIVSRLSPAWTTDWMSEAGKAALKGYGIAPPVQQAIDISGLHAGIRRRAAPEVACPNCGSPHTQLTSEFGSTPCKALYKCLDCREPFDYFKCH</sequence>
<evidence type="ECO:0000313" key="3">
    <source>
        <dbReference type="EMBL" id="MFC0254288.1"/>
    </source>
</evidence>
<dbReference type="NCBIfam" id="TIGR02159">
    <property type="entry name" value="PA_CoA_Oxy4"/>
    <property type="match status" value="1"/>
</dbReference>
<name>A0ABV6FL77_9BURK</name>
<evidence type="ECO:0000259" key="2">
    <source>
        <dbReference type="Pfam" id="PF23451"/>
    </source>
</evidence>
<accession>A0ABV6FL77</accession>